<dbReference type="Proteomes" id="UP000251960">
    <property type="component" value="Chromosome 7"/>
</dbReference>
<reference evidence="1 2" key="1">
    <citation type="journal article" date="2018" name="Nat. Genet.">
        <title>Extensive intraspecific gene order and gene structural variations between Mo17 and other maize genomes.</title>
        <authorList>
            <person name="Sun S."/>
            <person name="Zhou Y."/>
            <person name="Chen J."/>
            <person name="Shi J."/>
            <person name="Zhao H."/>
            <person name="Zhao H."/>
            <person name="Song W."/>
            <person name="Zhang M."/>
            <person name="Cui Y."/>
            <person name="Dong X."/>
            <person name="Liu H."/>
            <person name="Ma X."/>
            <person name="Jiao Y."/>
            <person name="Wang B."/>
            <person name="Wei X."/>
            <person name="Stein J.C."/>
            <person name="Glaubitz J.C."/>
            <person name="Lu F."/>
            <person name="Yu G."/>
            <person name="Liang C."/>
            <person name="Fengler K."/>
            <person name="Li B."/>
            <person name="Rafalski A."/>
            <person name="Schnable P.S."/>
            <person name="Ware D.H."/>
            <person name="Buckler E.S."/>
            <person name="Lai J."/>
        </authorList>
    </citation>
    <scope>NUCLEOTIDE SEQUENCE [LARGE SCALE GENOMIC DNA]</scope>
    <source>
        <strain evidence="2">cv. Missouri 17</strain>
        <tissue evidence="1">Seedling</tissue>
    </source>
</reference>
<proteinExistence type="predicted"/>
<name>A0A3L6DXZ8_MAIZE</name>
<dbReference type="EMBL" id="NCVQ01000008">
    <property type="protein sequence ID" value="PWZ13540.1"/>
    <property type="molecule type" value="Genomic_DNA"/>
</dbReference>
<evidence type="ECO:0000313" key="2">
    <source>
        <dbReference type="Proteomes" id="UP000251960"/>
    </source>
</evidence>
<protein>
    <submittedName>
        <fullName evidence="1">Uncharacterized protein</fullName>
    </submittedName>
</protein>
<sequence length="22" mass="2411">MQLTKNIAGSVASLLYKIIIFS</sequence>
<dbReference type="AlphaFoldDB" id="A0A3L6DXZ8"/>
<comment type="caution">
    <text evidence="1">The sequence shown here is derived from an EMBL/GenBank/DDBJ whole genome shotgun (WGS) entry which is preliminary data.</text>
</comment>
<evidence type="ECO:0000313" key="1">
    <source>
        <dbReference type="EMBL" id="PWZ13540.1"/>
    </source>
</evidence>
<gene>
    <name evidence="1" type="ORF">Zm00014a_044366</name>
</gene>
<accession>A0A3L6DXZ8</accession>
<organism evidence="1 2">
    <name type="scientific">Zea mays</name>
    <name type="common">Maize</name>
    <dbReference type="NCBI Taxonomy" id="4577"/>
    <lineage>
        <taxon>Eukaryota</taxon>
        <taxon>Viridiplantae</taxon>
        <taxon>Streptophyta</taxon>
        <taxon>Embryophyta</taxon>
        <taxon>Tracheophyta</taxon>
        <taxon>Spermatophyta</taxon>
        <taxon>Magnoliopsida</taxon>
        <taxon>Liliopsida</taxon>
        <taxon>Poales</taxon>
        <taxon>Poaceae</taxon>
        <taxon>PACMAD clade</taxon>
        <taxon>Panicoideae</taxon>
        <taxon>Andropogonodae</taxon>
        <taxon>Andropogoneae</taxon>
        <taxon>Tripsacinae</taxon>
        <taxon>Zea</taxon>
    </lineage>
</organism>